<evidence type="ECO:0000313" key="2">
    <source>
        <dbReference type="EMBL" id="CAE8640247.1"/>
    </source>
</evidence>
<proteinExistence type="predicted"/>
<comment type="caution">
    <text evidence="2">The sequence shown here is derived from an EMBL/GenBank/DDBJ whole genome shotgun (WGS) entry which is preliminary data.</text>
</comment>
<sequence length="2023" mass="214895">MASSRTAVLRLLALAVVGSTPGAGQQSSLGSEVAQQCPVFPTARAVIGPAMRCGVSCVGMQLSEGDKCRYDISDCGDEVGAGTFCKVQCTAPFIGTPTKSTCPADNTLTSQEAIFTRPDCDLFASNCPEPLEIPKGYAKDGLGWACATGFAGEAVARCKPAANCASTLALSGCLPKTSCAPPGGDLIGCMLDVTACTSVKPGGMCEVICQFPYVGRPSVAMCHPGNTDSESGLLVIQPMCNLTCPDPPQEPLGYTQDPKAPGGWRCAQGFGGEAKSYCVIDSVCDSRKVMTGCGPLQNCILPRTGSDYCRYDFTPCIGKAAEPGGKCPVSCRAPYKGNATVASCPAGNTNRLQTLDWEAPKCQMTCGEVASFPVGYVSHPYVREIFGWRCVDGYAGIPTWECTTDSACQPTLKMTGCSPLLRCAAPILTAGEQCTFDSLNCLSVRSGEACDVTCKPPYIGGIARAACPPNNTQRERPLLWKTPDCNLKCPMPDPIPAGYLEPVGEDSTEWSCAPLYEGSPKVTCKIGDGCLAGLEFTGCTRQQNCSLPQGTPCSVDWSDCNLYEYQLEGQSGASSVPAGGSCQVKCGLSYLGNITTAYCPASNIDPTRPLDWEFPGCVLNCLDPPEAPGYAKPLFRCSANYSGTPSMRCSGDETCQPTYVFSGCLPEVACAAPMLGHGLGARAPRISTPGLVGADDAVCRMDFSDCAAVQPGGSCVVRCGSAYEGDEPESLASAFCPLSNTDPARQVTYAEPLCKLKECQDPNPAPAGYEFMARCGWQCAEGYTGKAVKRCYPLGRDARRCTSEAELSGCMKMMPCLPLAVNDTCRVNVSACAALQEGKACNVTCNRPYYAPASDENASNWAICPERNTNPEQTPLWGTSGGEEDLACHVDCPDPDPVPYGHYKEEETGQWLCNGTLKYSGKVVLECTVNETCVPELIVAGCMPIVPCDFPTMDLCEYDVSACPTGTSMGAGSSCIVKCKAPYMTSAGEPHGSLSCEEGNTDTAGIRWAKPMCNIGCANVNSQAGYTKATGVWACSQGYKSPGNSQGAVWQSCVVDSTCISRGVLTGCYPFVNCVPPNWVGKDACMYEANECASVAQSAQCLMRCKLPFVGFSKPAACPYQNIEQNRQLNWAYPECSCPKADPMPVGYEWVNVAQYRCTEGYAGTAISICDVDPDTCEMYFELKGCEKIVPCGSVVVTGEDRCLYNTSSCVDDFMLPGHECNISCAVGHGDNETEAICPSDNVVRFSDPLWSLECVGFECNSPQQWLATQSIPVGYEPGDWQCAEGYRGLATQECVKKADCGGTLILNGCLPLASCILPEVTSTRNRCRVTMENCSDAMPLMPGEFCEVHCKLPFFGTPGAAFCKPNNYDPSTPLTWTEPDCDLVCEDPNPIPTGYVKSAECGWQCAPGYEGHAVPLCDVDEDCRAVRTLTGCTRAENCQVPLVGSFDACRMDFNDCFIRGAIAPGFACQMTCKAPWTGGPYEAGCPGGNTEPKADLTWDTGACRLLCPDPDPVPPGFERKGNDWVCAKGYFGTARSVCIQGDNCGDPLLILSGCNKSTPCVPPVFDDPCMYEARGCSAVQPGDACEIACREPGYAGNRTSLARCPAFNIEANRPLEWEKLQCSMDCKDLAELPEGYAQVPGLEILDGHVTCRPDAIGQGSVRCQVTPDCQAFLNFTGCSPLRNCLPPLLDPCRVILGTCSDLGPGEHCDFFCREPFQGHSINGSCRENNIDKEQLVDMEDEMICHCPDPIPVPLGYAKDGEGWRCAANYTGNPVPTCLNGPDCVPTLVLEGCQAIHACAPPRASLLGDPSQCQRVPSGTICQATCANSACISGGPLTFSCPAENRDPTRQPDLLNGICLVRCEICEAALFTDLDPRPGLLAGTVRFGAVHAAGVMPVSGVIGYRVFWADNCDVQVGQTVGYLPVGDDIYPCCNRDTYRLQISEVELPSSATQLLVAIDTVYGELLHGRTISFQDSTTNASAVKKIRVITNAGRMACHTSAVSWLAAVGAVAALGAAGTDVWL</sequence>
<name>A0A813HRW1_POLGL</name>
<evidence type="ECO:0000313" key="3">
    <source>
        <dbReference type="Proteomes" id="UP000654075"/>
    </source>
</evidence>
<keyword evidence="1" id="KW-0732">Signal</keyword>
<dbReference type="OMA" id="PNCTRIC"/>
<dbReference type="Proteomes" id="UP000654075">
    <property type="component" value="Unassembled WGS sequence"/>
</dbReference>
<organism evidence="2 3">
    <name type="scientific">Polarella glacialis</name>
    <name type="common">Dinoflagellate</name>
    <dbReference type="NCBI Taxonomy" id="89957"/>
    <lineage>
        <taxon>Eukaryota</taxon>
        <taxon>Sar</taxon>
        <taxon>Alveolata</taxon>
        <taxon>Dinophyceae</taxon>
        <taxon>Suessiales</taxon>
        <taxon>Suessiaceae</taxon>
        <taxon>Polarella</taxon>
    </lineage>
</organism>
<evidence type="ECO:0000256" key="1">
    <source>
        <dbReference type="SAM" id="SignalP"/>
    </source>
</evidence>
<feature type="chain" id="PRO_5032601837" evidence="1">
    <location>
        <begin position="25"/>
        <end position="2023"/>
    </location>
</feature>
<protein>
    <submittedName>
        <fullName evidence="2">Uncharacterized protein</fullName>
    </submittedName>
</protein>
<keyword evidence="3" id="KW-1185">Reference proteome</keyword>
<dbReference type="OrthoDB" id="4405280at2759"/>
<dbReference type="EMBL" id="CAJNNV010032525">
    <property type="protein sequence ID" value="CAE8640247.1"/>
    <property type="molecule type" value="Genomic_DNA"/>
</dbReference>
<feature type="signal peptide" evidence="1">
    <location>
        <begin position="1"/>
        <end position="24"/>
    </location>
</feature>
<reference evidence="2" key="1">
    <citation type="submission" date="2021-02" db="EMBL/GenBank/DDBJ databases">
        <authorList>
            <person name="Dougan E. K."/>
            <person name="Rhodes N."/>
            <person name="Thang M."/>
            <person name="Chan C."/>
        </authorList>
    </citation>
    <scope>NUCLEOTIDE SEQUENCE</scope>
</reference>
<accession>A0A813HRW1</accession>
<gene>
    <name evidence="2" type="ORF">PGLA1383_LOCUS55153</name>
</gene>